<evidence type="ECO:0000313" key="1">
    <source>
        <dbReference type="EMBL" id="CAH1216626.1"/>
    </source>
</evidence>
<dbReference type="RefSeq" id="WP_236290556.1">
    <property type="nucleotide sequence ID" value="NZ_CAKMMW010000015.1"/>
</dbReference>
<name>A0ABM9CK82_9BACL</name>
<proteinExistence type="predicted"/>
<reference evidence="1" key="1">
    <citation type="submission" date="2022-01" db="EMBL/GenBank/DDBJ databases">
        <authorList>
            <person name="Criscuolo A."/>
        </authorList>
    </citation>
    <scope>NUCLEOTIDE SEQUENCE</scope>
    <source>
        <strain evidence="1">CIP111891</strain>
    </source>
</reference>
<gene>
    <name evidence="1" type="ORF">PAECIP111891_04423</name>
</gene>
<evidence type="ECO:0000313" key="2">
    <source>
        <dbReference type="Proteomes" id="UP000838821"/>
    </source>
</evidence>
<sequence length="64" mass="7327">MRLNNFVIGKIKHCHVFAIHAILSLRPQDRQAGNEKELKKNFKKSLQIKNENGILLFAASVARQ</sequence>
<comment type="caution">
    <text evidence="1">The sequence shown here is derived from an EMBL/GenBank/DDBJ whole genome shotgun (WGS) entry which is preliminary data.</text>
</comment>
<dbReference type="Proteomes" id="UP000838821">
    <property type="component" value="Unassembled WGS sequence"/>
</dbReference>
<keyword evidence="2" id="KW-1185">Reference proteome</keyword>
<dbReference type="EMBL" id="CAKMMW010000015">
    <property type="protein sequence ID" value="CAH1216626.1"/>
    <property type="molecule type" value="Genomic_DNA"/>
</dbReference>
<accession>A0ABM9CK82</accession>
<organism evidence="1 2">
    <name type="scientific">Paenibacillus allorhizoplanae</name>
    <dbReference type="NCBI Taxonomy" id="2905648"/>
    <lineage>
        <taxon>Bacteria</taxon>
        <taxon>Bacillati</taxon>
        <taxon>Bacillota</taxon>
        <taxon>Bacilli</taxon>
        <taxon>Bacillales</taxon>
        <taxon>Paenibacillaceae</taxon>
        <taxon>Paenibacillus</taxon>
    </lineage>
</organism>
<protein>
    <submittedName>
        <fullName evidence="1">Uncharacterized protein</fullName>
    </submittedName>
</protein>